<dbReference type="GO" id="GO:0008745">
    <property type="term" value="F:N-acetylmuramoyl-L-alanine amidase activity"/>
    <property type="evidence" value="ECO:0007669"/>
    <property type="project" value="InterPro"/>
</dbReference>
<dbReference type="InterPro" id="IPR015510">
    <property type="entry name" value="PGRP"/>
</dbReference>
<protein>
    <recommendedName>
        <fullName evidence="2">Peptidoglycan recognition protein family domain-containing protein</fullName>
    </recommendedName>
</protein>
<dbReference type="AlphaFoldDB" id="T1J1Z2"/>
<dbReference type="GO" id="GO:0009253">
    <property type="term" value="P:peptidoglycan catabolic process"/>
    <property type="evidence" value="ECO:0007669"/>
    <property type="project" value="InterPro"/>
</dbReference>
<sequence>MLKMIHVNVPLIYENTLGCYKQSSTTKKIKKSLSPWLMVHHTAGASCNKPDECKKLIKAIETLEMTQLDAKEILSHFFIGGDGSIYEGRGWYYADEYIPGHGLFMSISFIGDYRNKDAPEIMLTAFHKFVAGYCQHVFSAHNDHRCTDCPGKHLKAQLEKSKYYDHSKNTRPCERHREYVQKFYTEFKKNPYKDNYYKYIYDPTIRTLYEEDKYLKTLI</sequence>
<proteinExistence type="inferred from homology"/>
<accession>T1J1Z2</accession>
<evidence type="ECO:0000259" key="2">
    <source>
        <dbReference type="SMART" id="SM00701"/>
    </source>
</evidence>
<evidence type="ECO:0000313" key="4">
    <source>
        <dbReference type="Proteomes" id="UP000014500"/>
    </source>
</evidence>
<dbReference type="PhylomeDB" id="T1J1Z2"/>
<organism evidence="3 4">
    <name type="scientific">Strigamia maritima</name>
    <name type="common">European centipede</name>
    <name type="synonym">Geophilus maritimus</name>
    <dbReference type="NCBI Taxonomy" id="126957"/>
    <lineage>
        <taxon>Eukaryota</taxon>
        <taxon>Metazoa</taxon>
        <taxon>Ecdysozoa</taxon>
        <taxon>Arthropoda</taxon>
        <taxon>Myriapoda</taxon>
        <taxon>Chilopoda</taxon>
        <taxon>Pleurostigmophora</taxon>
        <taxon>Geophilomorpha</taxon>
        <taxon>Linotaeniidae</taxon>
        <taxon>Strigamia</taxon>
    </lineage>
</organism>
<dbReference type="SUPFAM" id="SSF55846">
    <property type="entry name" value="N-acetylmuramoyl-L-alanine amidase-like"/>
    <property type="match status" value="1"/>
</dbReference>
<dbReference type="PANTHER" id="PTHR11022:SF78">
    <property type="entry name" value="MIP09469P"/>
    <property type="match status" value="1"/>
</dbReference>
<dbReference type="PANTHER" id="PTHR11022">
    <property type="entry name" value="PEPTIDOGLYCAN RECOGNITION PROTEIN"/>
    <property type="match status" value="1"/>
</dbReference>
<dbReference type="Gene3D" id="3.40.80.10">
    <property type="entry name" value="Peptidoglycan recognition protein-like"/>
    <property type="match status" value="1"/>
</dbReference>
<dbReference type="Proteomes" id="UP000014500">
    <property type="component" value="Unassembled WGS sequence"/>
</dbReference>
<evidence type="ECO:0000256" key="1">
    <source>
        <dbReference type="ARBA" id="ARBA00007553"/>
    </source>
</evidence>
<dbReference type="InterPro" id="IPR002502">
    <property type="entry name" value="Amidase_domain"/>
</dbReference>
<keyword evidence="4" id="KW-1185">Reference proteome</keyword>
<dbReference type="CDD" id="cd06583">
    <property type="entry name" value="PGRP"/>
    <property type="match status" value="1"/>
</dbReference>
<evidence type="ECO:0000313" key="3">
    <source>
        <dbReference type="EnsemblMetazoa" id="SMAR007566-PA"/>
    </source>
</evidence>
<comment type="similarity">
    <text evidence="1">Belongs to the N-acetylmuramoyl-L-alanine amidase 2 family.</text>
</comment>
<name>T1J1Z2_STRMM</name>
<reference evidence="4" key="1">
    <citation type="submission" date="2011-05" db="EMBL/GenBank/DDBJ databases">
        <authorList>
            <person name="Richards S.R."/>
            <person name="Qu J."/>
            <person name="Jiang H."/>
            <person name="Jhangiani S.N."/>
            <person name="Agravi P."/>
            <person name="Goodspeed R."/>
            <person name="Gross S."/>
            <person name="Mandapat C."/>
            <person name="Jackson L."/>
            <person name="Mathew T."/>
            <person name="Pu L."/>
            <person name="Thornton R."/>
            <person name="Saada N."/>
            <person name="Wilczek-Boney K.B."/>
            <person name="Lee S."/>
            <person name="Kovar C."/>
            <person name="Wu Y."/>
            <person name="Scherer S.E."/>
            <person name="Worley K.C."/>
            <person name="Muzny D.M."/>
            <person name="Gibbs R."/>
        </authorList>
    </citation>
    <scope>NUCLEOTIDE SEQUENCE</scope>
    <source>
        <strain evidence="4">Brora</strain>
    </source>
</reference>
<dbReference type="InterPro" id="IPR036505">
    <property type="entry name" value="Amidase/PGRP_sf"/>
</dbReference>
<dbReference type="Pfam" id="PF01510">
    <property type="entry name" value="Amidase_2"/>
    <property type="match status" value="1"/>
</dbReference>
<dbReference type="GO" id="GO:0008270">
    <property type="term" value="F:zinc ion binding"/>
    <property type="evidence" value="ECO:0007669"/>
    <property type="project" value="InterPro"/>
</dbReference>
<dbReference type="EnsemblMetazoa" id="SMAR007566-RA">
    <property type="protein sequence ID" value="SMAR007566-PA"/>
    <property type="gene ID" value="SMAR007566"/>
</dbReference>
<dbReference type="EMBL" id="JH431790">
    <property type="status" value="NOT_ANNOTATED_CDS"/>
    <property type="molecule type" value="Genomic_DNA"/>
</dbReference>
<dbReference type="HOGENOM" id="CLU_109969_0_0_1"/>
<reference evidence="3" key="2">
    <citation type="submission" date="2015-02" db="UniProtKB">
        <authorList>
            <consortium name="EnsemblMetazoa"/>
        </authorList>
    </citation>
    <scope>IDENTIFICATION</scope>
</reference>
<feature type="domain" description="Peptidoglycan recognition protein family" evidence="2">
    <location>
        <begin position="23"/>
        <end position="145"/>
    </location>
</feature>
<dbReference type="SMART" id="SM00701">
    <property type="entry name" value="PGRP"/>
    <property type="match status" value="1"/>
</dbReference>
<dbReference type="InterPro" id="IPR006619">
    <property type="entry name" value="PGRP_domain_met/bac"/>
</dbReference>